<reference evidence="12" key="1">
    <citation type="submission" date="2013-07" db="EMBL/GenBank/DDBJ databases">
        <title>The Genome Sequence of Cryptococcus dejecticola CBS10117.</title>
        <authorList>
            <consortium name="The Broad Institute Genome Sequencing Platform"/>
            <person name="Cuomo C."/>
            <person name="Litvintseva A."/>
            <person name="Chen Y."/>
            <person name="Heitman J."/>
            <person name="Sun S."/>
            <person name="Springer D."/>
            <person name="Dromer F."/>
            <person name="Young S.K."/>
            <person name="Zeng Q."/>
            <person name="Gargeya S."/>
            <person name="Fitzgerald M."/>
            <person name="Abouelleil A."/>
            <person name="Alvarado L."/>
            <person name="Berlin A.M."/>
            <person name="Chapman S.B."/>
            <person name="Dewar J."/>
            <person name="Goldberg J."/>
            <person name="Griggs A."/>
            <person name="Gujja S."/>
            <person name="Hansen M."/>
            <person name="Howarth C."/>
            <person name="Imamovic A."/>
            <person name="Larimer J."/>
            <person name="McCowan C."/>
            <person name="Murphy C."/>
            <person name="Pearson M."/>
            <person name="Priest M."/>
            <person name="Roberts A."/>
            <person name="Saif S."/>
            <person name="Shea T."/>
            <person name="Sykes S."/>
            <person name="Wortman J."/>
            <person name="Nusbaum C."/>
            <person name="Birren B."/>
        </authorList>
    </citation>
    <scope>NUCLEOTIDE SEQUENCE [LARGE SCALE GENOMIC DNA]</scope>
    <source>
        <strain evidence="12">CBS 10117</strain>
    </source>
</reference>
<feature type="region of interest" description="Disordered" evidence="11">
    <location>
        <begin position="1"/>
        <end position="43"/>
    </location>
</feature>
<dbReference type="AlphaFoldDB" id="A0A1A6ABT4"/>
<dbReference type="Gene3D" id="1.50.40.10">
    <property type="entry name" value="Mitochondrial carrier domain"/>
    <property type="match status" value="2"/>
</dbReference>
<evidence type="ECO:0000313" key="14">
    <source>
        <dbReference type="Proteomes" id="UP000078595"/>
    </source>
</evidence>
<feature type="region of interest" description="Disordered" evidence="11">
    <location>
        <begin position="213"/>
        <end position="235"/>
    </location>
</feature>
<dbReference type="PANTHER" id="PTHR45829">
    <property type="entry name" value="MITOCHONDRIAL CARRIER PROTEIN RIM2"/>
    <property type="match status" value="1"/>
</dbReference>
<keyword evidence="7" id="KW-0496">Mitochondrion</keyword>
<comment type="subcellular location">
    <subcellularLocation>
        <location evidence="1">Mitochondrion inner membrane</location>
        <topology evidence="1">Multi-pass membrane protein</topology>
    </subcellularLocation>
</comment>
<feature type="repeat" description="Solcar" evidence="9">
    <location>
        <begin position="45"/>
        <end position="158"/>
    </location>
</feature>
<evidence type="ECO:0000313" key="12">
    <source>
        <dbReference type="EMBL" id="OBR87526.1"/>
    </source>
</evidence>
<dbReference type="GO" id="GO:0015218">
    <property type="term" value="F:pyrimidine nucleotide transmembrane transporter activity"/>
    <property type="evidence" value="ECO:0007669"/>
    <property type="project" value="InterPro"/>
</dbReference>
<protein>
    <submittedName>
        <fullName evidence="12">Solute carrier family 25, member 33/36</fullName>
    </submittedName>
</protein>
<organism evidence="12">
    <name type="scientific">Kwoniella dejecticola CBS 10117</name>
    <dbReference type="NCBI Taxonomy" id="1296121"/>
    <lineage>
        <taxon>Eukaryota</taxon>
        <taxon>Fungi</taxon>
        <taxon>Dikarya</taxon>
        <taxon>Basidiomycota</taxon>
        <taxon>Agaricomycotina</taxon>
        <taxon>Tremellomycetes</taxon>
        <taxon>Tremellales</taxon>
        <taxon>Cryptococcaceae</taxon>
        <taxon>Kwoniella</taxon>
    </lineage>
</organism>
<dbReference type="GeneID" id="28965433"/>
<dbReference type="InterPro" id="IPR023395">
    <property type="entry name" value="MCP_dom_sf"/>
</dbReference>
<evidence type="ECO:0000256" key="6">
    <source>
        <dbReference type="ARBA" id="ARBA00022989"/>
    </source>
</evidence>
<dbReference type="GO" id="GO:0005743">
    <property type="term" value="C:mitochondrial inner membrane"/>
    <property type="evidence" value="ECO:0007669"/>
    <property type="project" value="UniProtKB-SubCell"/>
</dbReference>
<evidence type="ECO:0000256" key="8">
    <source>
        <dbReference type="ARBA" id="ARBA00023136"/>
    </source>
</evidence>
<dbReference type="KEGG" id="kdj:28965433"/>
<dbReference type="EMBL" id="CP144531">
    <property type="protein sequence ID" value="WWC59569.1"/>
    <property type="molecule type" value="Genomic_DNA"/>
</dbReference>
<dbReference type="PROSITE" id="PS50920">
    <property type="entry name" value="SOLCAR"/>
    <property type="match status" value="3"/>
</dbReference>
<evidence type="ECO:0000256" key="7">
    <source>
        <dbReference type="ARBA" id="ARBA00023128"/>
    </source>
</evidence>
<keyword evidence="3 9" id="KW-0812">Transmembrane</keyword>
<sequence>MASSSSSSPTAHLTGSKSTPIPSSEPSSSTPPDVVSPPEQKRNKLVGWQHSAAGSVGGMAGAIVTSPFDVVKTRLQSDLFRHSASEPLKKAVKATQADAARTGIRGTLYQFVDTVYLIRRIGVEEGWKALYKGLGPSLVGIIPARAINFYFYPTSKAYLAKQFPNAPVEQAGQTAEDSSVIHLSAAVIAGIMTATGTNPIWVVKTRLQLSAKRKGNGLPSTSAPTAPTPSSSTLPGPIAKSAAALAQSTTSSSSAAAAAAPAVRSSMPPAFTMTMDIIRKEGITGLYRGLSASYLGVSEGVIQWVLYERFKRLTSSTSFDSSNQSVISYMGSIVGASGGAKAVASLITYPHEVIRTRLRQPAINGVVKYTGLTQTLKLVIKEEGAASLYGGLTAHLFRVVPNAACMFLIYELVAGRLGQ</sequence>
<dbReference type="InterPro" id="IPR018108">
    <property type="entry name" value="MCP_transmembrane"/>
</dbReference>
<gene>
    <name evidence="12" type="ORF">I303_01734</name>
    <name evidence="13" type="ORF">I303_102125</name>
</gene>
<evidence type="ECO:0000256" key="4">
    <source>
        <dbReference type="ARBA" id="ARBA00022737"/>
    </source>
</evidence>
<reference evidence="13" key="3">
    <citation type="submission" date="2024-02" db="EMBL/GenBank/DDBJ databases">
        <title>Comparative genomics of Cryptococcus and Kwoniella reveals pathogenesis evolution and contrasting modes of karyotype evolution via chromosome fusion or intercentromeric recombination.</title>
        <authorList>
            <person name="Coelho M.A."/>
            <person name="David-Palma M."/>
            <person name="Shea T."/>
            <person name="Bowers K."/>
            <person name="McGinley-Smith S."/>
            <person name="Mohammad A.W."/>
            <person name="Gnirke A."/>
            <person name="Yurkov A.M."/>
            <person name="Nowrousian M."/>
            <person name="Sun S."/>
            <person name="Cuomo C.A."/>
            <person name="Heitman J."/>
        </authorList>
    </citation>
    <scope>NUCLEOTIDE SEQUENCE</scope>
    <source>
        <strain evidence="13">CBS 10117</strain>
    </source>
</reference>
<evidence type="ECO:0000313" key="13">
    <source>
        <dbReference type="EMBL" id="WWC59569.1"/>
    </source>
</evidence>
<evidence type="ECO:0000256" key="5">
    <source>
        <dbReference type="ARBA" id="ARBA00022792"/>
    </source>
</evidence>
<evidence type="ECO:0000256" key="3">
    <source>
        <dbReference type="ARBA" id="ARBA00022692"/>
    </source>
</evidence>
<keyword evidence="6" id="KW-1133">Transmembrane helix</keyword>
<evidence type="ECO:0000256" key="1">
    <source>
        <dbReference type="ARBA" id="ARBA00004448"/>
    </source>
</evidence>
<dbReference type="FunFam" id="1.50.40.10:FF:000132">
    <property type="entry name" value="Solute carrier family 25, member 33/36"/>
    <property type="match status" value="1"/>
</dbReference>
<keyword evidence="8 9" id="KW-0472">Membrane</keyword>
<evidence type="ECO:0000256" key="9">
    <source>
        <dbReference type="PROSITE-ProRule" id="PRU00282"/>
    </source>
</evidence>
<dbReference type="InterPro" id="IPR049562">
    <property type="entry name" value="SLC25A33/36-like"/>
</dbReference>
<feature type="repeat" description="Solcar" evidence="9">
    <location>
        <begin position="177"/>
        <end position="313"/>
    </location>
</feature>
<keyword evidence="5" id="KW-0999">Mitochondrion inner membrane</keyword>
<name>A0A1A6ABT4_9TREE</name>
<keyword evidence="2 10" id="KW-0813">Transport</keyword>
<accession>A0A1A6ABT4</accession>
<evidence type="ECO:0000256" key="11">
    <source>
        <dbReference type="SAM" id="MobiDB-lite"/>
    </source>
</evidence>
<dbReference type="SUPFAM" id="SSF103506">
    <property type="entry name" value="Mitochondrial carrier"/>
    <property type="match status" value="1"/>
</dbReference>
<reference evidence="13" key="2">
    <citation type="submission" date="2013-07" db="EMBL/GenBank/DDBJ databases">
        <authorList>
            <consortium name="The Broad Institute Genome Sequencing Platform"/>
            <person name="Cuomo C."/>
            <person name="Litvintseva A."/>
            <person name="Chen Y."/>
            <person name="Heitman J."/>
            <person name="Sun S."/>
            <person name="Springer D."/>
            <person name="Dromer F."/>
            <person name="Young S.K."/>
            <person name="Zeng Q."/>
            <person name="Gargeya S."/>
            <person name="Fitzgerald M."/>
            <person name="Abouelleil A."/>
            <person name="Alvarado L."/>
            <person name="Berlin A.M."/>
            <person name="Chapman S.B."/>
            <person name="Dewar J."/>
            <person name="Goldberg J."/>
            <person name="Griggs A."/>
            <person name="Gujja S."/>
            <person name="Hansen M."/>
            <person name="Howarth C."/>
            <person name="Imamovic A."/>
            <person name="Larimer J."/>
            <person name="McCowan C."/>
            <person name="Murphy C."/>
            <person name="Pearson M."/>
            <person name="Priest M."/>
            <person name="Roberts A."/>
            <person name="Saif S."/>
            <person name="Shea T."/>
            <person name="Sykes S."/>
            <person name="Wortman J."/>
            <person name="Nusbaum C."/>
            <person name="Birren B."/>
        </authorList>
    </citation>
    <scope>NUCLEOTIDE SEQUENCE</scope>
    <source>
        <strain evidence="13">CBS 10117</strain>
    </source>
</reference>
<feature type="repeat" description="Solcar" evidence="9">
    <location>
        <begin position="330"/>
        <end position="416"/>
    </location>
</feature>
<dbReference type="PANTHER" id="PTHR45829:SF4">
    <property type="entry name" value="MITOCHONDRIAL CARRIER PROTEIN RIM2"/>
    <property type="match status" value="1"/>
</dbReference>
<dbReference type="RefSeq" id="XP_018265368.1">
    <property type="nucleotide sequence ID" value="XM_018405087.1"/>
</dbReference>
<feature type="compositionally biased region" description="Low complexity" evidence="11">
    <location>
        <begin position="217"/>
        <end position="235"/>
    </location>
</feature>
<dbReference type="VEuPathDB" id="FungiDB:I303_01734"/>
<dbReference type="Proteomes" id="UP000078595">
    <property type="component" value="Chromosome 2"/>
</dbReference>
<comment type="similarity">
    <text evidence="10">Belongs to the mitochondrial carrier (TC 2.A.29) family.</text>
</comment>
<dbReference type="GO" id="GO:1990519">
    <property type="term" value="P:pyrimidine nucleotide import into mitochondrion"/>
    <property type="evidence" value="ECO:0007669"/>
    <property type="project" value="TreeGrafter"/>
</dbReference>
<keyword evidence="14" id="KW-1185">Reference proteome</keyword>
<dbReference type="EMBL" id="KI894028">
    <property type="protein sequence ID" value="OBR87526.1"/>
    <property type="molecule type" value="Genomic_DNA"/>
</dbReference>
<feature type="compositionally biased region" description="Low complexity" evidence="11">
    <location>
        <begin position="18"/>
        <end position="38"/>
    </location>
</feature>
<dbReference type="OrthoDB" id="269120at2759"/>
<dbReference type="Pfam" id="PF00153">
    <property type="entry name" value="Mito_carr"/>
    <property type="match status" value="4"/>
</dbReference>
<proteinExistence type="inferred from homology"/>
<keyword evidence="4" id="KW-0677">Repeat</keyword>
<evidence type="ECO:0000256" key="2">
    <source>
        <dbReference type="ARBA" id="ARBA00022448"/>
    </source>
</evidence>
<dbReference type="STRING" id="1296121.A0A1A6ABT4"/>
<evidence type="ECO:0000256" key="10">
    <source>
        <dbReference type="RuleBase" id="RU000488"/>
    </source>
</evidence>